<feature type="chain" id="PRO_5043732104" evidence="1">
    <location>
        <begin position="25"/>
        <end position="522"/>
    </location>
</feature>
<sequence>MQVGTRTTFIIVTFFLFLGKFVFSSVSNVIDDNIVEDASQVTEESSWGYWQLSRFVEIITGMNPGEALIDYSVFSEGWCTQHKYNIEMKYGISEKNPGSEESQNLFKIHTPVSEFKPLLKINSSNGNDNVIYLNRRCIPRSELNSLPLEPFQRVMTYAIEFNLIPDMWFLELIYCLYYSISTYLDGIVMSYTLQEIVSSALLTLDYKTESFLIEHCFSSVKRFYDDKIASKYVEICNSMFKCLGSKKFLSPESSELSKTLAMRIENTYKQYFPLKNLDGTFDHKLFGKYSLLLSISIFNRKRGLSMYSLEKNYLVISSMNASLALRLLAISINCPVSECSDSNIVGLGYKIVNSVKDLVNEFAIRKCIYLLFSSKFFKSVMKVHIASEFCVGLLSIGFINEKITVPSGIDLNLLSKAIMPSRITYPHYLELVPVISVAGHDEFSHSNWIEDYQVVDLGTEDGDEKLIRKKVFTLRKVSSKTSKATVKSRMVRESFNFKVNKTSKSKFKTGLTRLKRTLLEND</sequence>
<keyword evidence="1" id="KW-0732">Signal</keyword>
<comment type="caution">
    <text evidence="2">The sequence shown here is derived from an EMBL/GenBank/DDBJ whole genome shotgun (WGS) entry which is preliminary data.</text>
</comment>
<dbReference type="EMBL" id="JAWDEY010000005">
    <property type="protein sequence ID" value="KAK6590709.1"/>
    <property type="molecule type" value="Genomic_DNA"/>
</dbReference>
<accession>A0AAV9Y2C2</accession>
<dbReference type="AlphaFoldDB" id="A0AAV9Y2C2"/>
<feature type="signal peptide" evidence="1">
    <location>
        <begin position="1"/>
        <end position="24"/>
    </location>
</feature>
<evidence type="ECO:0000256" key="1">
    <source>
        <dbReference type="SAM" id="SignalP"/>
    </source>
</evidence>
<evidence type="ECO:0000313" key="3">
    <source>
        <dbReference type="Proteomes" id="UP001311799"/>
    </source>
</evidence>
<dbReference type="Proteomes" id="UP001311799">
    <property type="component" value="Unassembled WGS sequence"/>
</dbReference>
<reference evidence="2 3" key="1">
    <citation type="submission" date="2023-10" db="EMBL/GenBank/DDBJ databases">
        <title>Comparative genomics analysis reveals potential genetic determinants of host preference in Cryptosporidium xiaoi.</title>
        <authorList>
            <person name="Xiao L."/>
            <person name="Li J."/>
        </authorList>
    </citation>
    <scope>NUCLEOTIDE SEQUENCE [LARGE SCALE GENOMIC DNA]</scope>
    <source>
        <strain evidence="2 3">52996</strain>
    </source>
</reference>
<protein>
    <submittedName>
        <fullName evidence="2">Secreted Protein</fullName>
    </submittedName>
</protein>
<proteinExistence type="predicted"/>
<name>A0AAV9Y2C2_9CRYT</name>
<keyword evidence="3" id="KW-1185">Reference proteome</keyword>
<gene>
    <name evidence="2" type="ORF">RS030_142147</name>
</gene>
<organism evidence="2 3">
    <name type="scientific">Cryptosporidium xiaoi</name>
    <dbReference type="NCBI Taxonomy" id="659607"/>
    <lineage>
        <taxon>Eukaryota</taxon>
        <taxon>Sar</taxon>
        <taxon>Alveolata</taxon>
        <taxon>Apicomplexa</taxon>
        <taxon>Conoidasida</taxon>
        <taxon>Coccidia</taxon>
        <taxon>Eucoccidiorida</taxon>
        <taxon>Eimeriorina</taxon>
        <taxon>Cryptosporidiidae</taxon>
        <taxon>Cryptosporidium</taxon>
    </lineage>
</organism>
<evidence type="ECO:0000313" key="2">
    <source>
        <dbReference type="EMBL" id="KAK6590709.1"/>
    </source>
</evidence>